<keyword evidence="3" id="KW-1185">Reference proteome</keyword>
<evidence type="ECO:0000313" key="2">
    <source>
        <dbReference type="EMBL" id="MFC3711810.1"/>
    </source>
</evidence>
<sequence>MIAFDPLVPLWLLGALGLALAVTVALALPRARRTIPLRAAIAFAALLLLANPVRRIEERERQTDIAVAVVDRSRSMEVNGGKRHADAAVTALRRAAPDVDWRIVEARPEPGAATRLMPTLDRALRDVPADRLAGALLITDGIVREATDASALPPERPVHLLLGGNPEVRDRRLVVTRVPPYSVVGRPAAISVRIDDGPDASGTARLDWLVNGVAQPAREVPVGEVVTLPVPVDRRGDIEVALSVAPMAAGEATLVNNRALVRLNGVRDRLRVLLVSGVPYPGGRVWRDTLKSDPNIDLVHFTILRLPTSYDPTPSDELALIPFPVEELFEEQLGRFDLVILDRFGLTELLSPGYFGRLVAYVRDGGGMLVVAGDEYAEAGGLADTLLREILPAVPSGPVVTRSFTPALSDVGRRHPVTASLAGPWGAWGEQADVRSSRAQVLMTGVDDRPLLMLDRQGKGRIGLLASTNVWWWARAVEGDGPRDELLRRTVHWLMQEPDLAEDRLDVRARGRKLDIVARGVNPPTRVQLTGPDGASRLVALNARPDANVAEATVPEDGLYRVDAEGMRRFVLAGDVAELSEIRPRPAPLETLATASDGGSFGLAAGVPDIRRTSAGARQAGGNWLGLVRNDGGRLVGVREEPLLPPWAAWGLLTALLAAAWWRERA</sequence>
<dbReference type="PANTHER" id="PTHR37947">
    <property type="entry name" value="BLL2462 PROTEIN"/>
    <property type="match status" value="1"/>
</dbReference>
<gene>
    <name evidence="2" type="ORF">ACFOMD_04460</name>
</gene>
<keyword evidence="1" id="KW-0472">Membrane</keyword>
<feature type="transmembrane region" description="Helical" evidence="1">
    <location>
        <begin position="6"/>
        <end position="28"/>
    </location>
</feature>
<dbReference type="Gene3D" id="3.40.50.880">
    <property type="match status" value="1"/>
</dbReference>
<protein>
    <recommendedName>
        <fullName evidence="4">Glutamine amidotransferase domain-containing protein</fullName>
    </recommendedName>
</protein>
<dbReference type="EMBL" id="JBHRXV010000003">
    <property type="protein sequence ID" value="MFC3711810.1"/>
    <property type="molecule type" value="Genomic_DNA"/>
</dbReference>
<dbReference type="RefSeq" id="WP_380857454.1">
    <property type="nucleotide sequence ID" value="NZ_JBHRXV010000003.1"/>
</dbReference>
<accession>A0ABV7X6P0</accession>
<evidence type="ECO:0000256" key="1">
    <source>
        <dbReference type="SAM" id="Phobius"/>
    </source>
</evidence>
<evidence type="ECO:0008006" key="4">
    <source>
        <dbReference type="Google" id="ProtNLM"/>
    </source>
</evidence>
<dbReference type="Proteomes" id="UP001595615">
    <property type="component" value="Unassembled WGS sequence"/>
</dbReference>
<dbReference type="PANTHER" id="PTHR37947:SF1">
    <property type="entry name" value="BLL2462 PROTEIN"/>
    <property type="match status" value="1"/>
</dbReference>
<keyword evidence="1" id="KW-1133">Transmembrane helix</keyword>
<reference evidence="3" key="1">
    <citation type="journal article" date="2019" name="Int. J. Syst. Evol. Microbiol.">
        <title>The Global Catalogue of Microorganisms (GCM) 10K type strain sequencing project: providing services to taxonomists for standard genome sequencing and annotation.</title>
        <authorList>
            <consortium name="The Broad Institute Genomics Platform"/>
            <consortium name="The Broad Institute Genome Sequencing Center for Infectious Disease"/>
            <person name="Wu L."/>
            <person name="Ma J."/>
        </authorList>
    </citation>
    <scope>NUCLEOTIDE SEQUENCE [LARGE SCALE GENOMIC DNA]</scope>
    <source>
        <strain evidence="3">KCTC 42644</strain>
    </source>
</reference>
<evidence type="ECO:0000313" key="3">
    <source>
        <dbReference type="Proteomes" id="UP001595615"/>
    </source>
</evidence>
<proteinExistence type="predicted"/>
<keyword evidence="1" id="KW-0812">Transmembrane</keyword>
<comment type="caution">
    <text evidence="2">The sequence shown here is derived from an EMBL/GenBank/DDBJ whole genome shotgun (WGS) entry which is preliminary data.</text>
</comment>
<dbReference type="SUPFAM" id="SSF52317">
    <property type="entry name" value="Class I glutamine amidotransferase-like"/>
    <property type="match status" value="1"/>
</dbReference>
<organism evidence="2 3">
    <name type="scientific">Sphingoaurantiacus capsulatus</name>
    <dbReference type="NCBI Taxonomy" id="1771310"/>
    <lineage>
        <taxon>Bacteria</taxon>
        <taxon>Pseudomonadati</taxon>
        <taxon>Pseudomonadota</taxon>
        <taxon>Alphaproteobacteria</taxon>
        <taxon>Sphingomonadales</taxon>
        <taxon>Sphingosinicellaceae</taxon>
        <taxon>Sphingoaurantiacus</taxon>
    </lineage>
</organism>
<dbReference type="InterPro" id="IPR029062">
    <property type="entry name" value="Class_I_gatase-like"/>
</dbReference>
<name>A0ABV7X6P0_9SPHN</name>